<dbReference type="Proteomes" id="UP000316213">
    <property type="component" value="Unassembled WGS sequence"/>
</dbReference>
<evidence type="ECO:0008006" key="5">
    <source>
        <dbReference type="Google" id="ProtNLM"/>
    </source>
</evidence>
<feature type="transmembrane region" description="Helical" evidence="2">
    <location>
        <begin position="27"/>
        <end position="47"/>
    </location>
</feature>
<dbReference type="Gene3D" id="1.10.287.470">
    <property type="entry name" value="Helix hairpin bin"/>
    <property type="match status" value="2"/>
</dbReference>
<sequence>MILPEAYDERAMPSLKLTRSSRRARRIGRILTFMIVIGSFLVVFAPWQQSVRGTGSVIAYTPRDRTQTIESPTKGRIVSWGDNIFENAHVTEGQIIAEIRDLDESYAERLLSQLEAARSQADQVQNVVEASQRNLVNAKAMAETIRAQVQTYRSVKDQTVAAAEAGVEAARAKIASQEQKLAEVQATLSQAATDYERQKTLFDERIASQLKFQQAEQKFNEAKAKVAQAEADVMAAQSALAEKQRDRDAKEQKAQADIEYATSTLNKAEGDVAKSESEIAKAMSDLQKSKTEVFKAETALARQDNQTIRAPFDGFLTQIMPNQGSAVLKEGDPICVIVPDTSDRAVQVWLDGNDAPLVTPGRHVRLQFEGWPAVQFAGWPSVAVGTFGGEVVSIDATDDGKGKFRVLVQAEEDGDWPDERFLRQGVRANGWVLLERVPLWFEIWRNMNGFPPMLEEEAKYDNKAKPPKVKL</sequence>
<dbReference type="PANTHER" id="PTHR30386:SF27">
    <property type="entry name" value="MEMBRANE FUSION PROTEIN (MFP) FAMILY PROTEIN"/>
    <property type="match status" value="1"/>
</dbReference>
<keyword evidence="1" id="KW-0175">Coiled coil</keyword>
<organism evidence="3 4">
    <name type="scientific">Neorhodopirellula pilleata</name>
    <dbReference type="NCBI Taxonomy" id="2714738"/>
    <lineage>
        <taxon>Bacteria</taxon>
        <taxon>Pseudomonadati</taxon>
        <taxon>Planctomycetota</taxon>
        <taxon>Planctomycetia</taxon>
        <taxon>Pirellulales</taxon>
        <taxon>Pirellulaceae</taxon>
        <taxon>Neorhodopirellula</taxon>
    </lineage>
</organism>
<keyword evidence="2" id="KW-1133">Transmembrane helix</keyword>
<dbReference type="InterPro" id="IPR050739">
    <property type="entry name" value="MFP"/>
</dbReference>
<evidence type="ECO:0000313" key="4">
    <source>
        <dbReference type="Proteomes" id="UP000316213"/>
    </source>
</evidence>
<dbReference type="PANTHER" id="PTHR30386">
    <property type="entry name" value="MEMBRANE FUSION SUBUNIT OF EMRAB-TOLC MULTIDRUG EFFLUX PUMP"/>
    <property type="match status" value="1"/>
</dbReference>
<reference evidence="3 4" key="1">
    <citation type="submission" date="2019-02" db="EMBL/GenBank/DDBJ databases">
        <title>Deep-cultivation of Planctomycetes and their phenomic and genomic characterization uncovers novel biology.</title>
        <authorList>
            <person name="Wiegand S."/>
            <person name="Jogler M."/>
            <person name="Boedeker C."/>
            <person name="Pinto D."/>
            <person name="Vollmers J."/>
            <person name="Rivas-Marin E."/>
            <person name="Kohn T."/>
            <person name="Peeters S.H."/>
            <person name="Heuer A."/>
            <person name="Rast P."/>
            <person name="Oberbeckmann S."/>
            <person name="Bunk B."/>
            <person name="Jeske O."/>
            <person name="Meyerdierks A."/>
            <person name="Storesund J.E."/>
            <person name="Kallscheuer N."/>
            <person name="Luecker S."/>
            <person name="Lage O.M."/>
            <person name="Pohl T."/>
            <person name="Merkel B.J."/>
            <person name="Hornburger P."/>
            <person name="Mueller R.-W."/>
            <person name="Bruemmer F."/>
            <person name="Labrenz M."/>
            <person name="Spormann A.M."/>
            <person name="Op Den Camp H."/>
            <person name="Overmann J."/>
            <person name="Amann R."/>
            <person name="Jetten M.S.M."/>
            <person name="Mascher T."/>
            <person name="Medema M.H."/>
            <person name="Devos D.P."/>
            <person name="Kaster A.-K."/>
            <person name="Ovreas L."/>
            <person name="Rohde M."/>
            <person name="Galperin M.Y."/>
            <person name="Jogler C."/>
        </authorList>
    </citation>
    <scope>NUCLEOTIDE SEQUENCE [LARGE SCALE GENOMIC DNA]</scope>
    <source>
        <strain evidence="3 4">Pla100</strain>
    </source>
</reference>
<name>A0A5C6AQP0_9BACT</name>
<gene>
    <name evidence="3" type="ORF">Pla100_15170</name>
</gene>
<dbReference type="Gene3D" id="2.40.50.100">
    <property type="match status" value="1"/>
</dbReference>
<keyword evidence="4" id="KW-1185">Reference proteome</keyword>
<evidence type="ECO:0000256" key="1">
    <source>
        <dbReference type="SAM" id="Coils"/>
    </source>
</evidence>
<proteinExistence type="predicted"/>
<dbReference type="AlphaFoldDB" id="A0A5C6AQP0"/>
<keyword evidence="2" id="KW-0812">Transmembrane</keyword>
<keyword evidence="2" id="KW-0472">Membrane</keyword>
<dbReference type="Gene3D" id="2.40.30.170">
    <property type="match status" value="1"/>
</dbReference>
<accession>A0A5C6AQP0</accession>
<feature type="coiled-coil region" evidence="1">
    <location>
        <begin position="107"/>
        <end position="292"/>
    </location>
</feature>
<dbReference type="EMBL" id="SJPM01000002">
    <property type="protein sequence ID" value="TWU01781.1"/>
    <property type="molecule type" value="Genomic_DNA"/>
</dbReference>
<comment type="caution">
    <text evidence="3">The sequence shown here is derived from an EMBL/GenBank/DDBJ whole genome shotgun (WGS) entry which is preliminary data.</text>
</comment>
<dbReference type="OrthoDB" id="9760528at2"/>
<evidence type="ECO:0000313" key="3">
    <source>
        <dbReference type="EMBL" id="TWU01781.1"/>
    </source>
</evidence>
<protein>
    <recommendedName>
        <fullName evidence="5">Toxin secretion protein</fullName>
    </recommendedName>
</protein>
<evidence type="ECO:0000256" key="2">
    <source>
        <dbReference type="SAM" id="Phobius"/>
    </source>
</evidence>